<name>A0A0T6LQS2_WENVI</name>
<dbReference type="InterPro" id="IPR043917">
    <property type="entry name" value="DUF5753"/>
</dbReference>
<keyword evidence="2" id="KW-0238">DNA-binding</keyword>
<dbReference type="Proteomes" id="UP000050867">
    <property type="component" value="Unassembled WGS sequence"/>
</dbReference>
<dbReference type="eggNOG" id="COG1396">
    <property type="taxonomic scope" value="Bacteria"/>
</dbReference>
<accession>A0A0T6LQS2</accession>
<protein>
    <submittedName>
        <fullName evidence="2">DNA-binding protein</fullName>
    </submittedName>
</protein>
<dbReference type="OrthoDB" id="2897536at2"/>
<evidence type="ECO:0000313" key="2">
    <source>
        <dbReference type="EMBL" id="KRV48471.1"/>
    </source>
</evidence>
<proteinExistence type="predicted"/>
<evidence type="ECO:0000313" key="3">
    <source>
        <dbReference type="Proteomes" id="UP000050867"/>
    </source>
</evidence>
<sequence length="275" mass="30565">MDISAPERSTPLDGAAFLGQEVRYARERAGLTQQELADETCYDRTYVSRVEGGSRLASERFAAACDRAFQTSGYFARLRGRVSEQGHPEWFVPYLRLEQEAAAICDYSNAFVMGIVQTPAYAEAVFRATHPREDAEQIRARVDARMHRHDILDRPTPPLLWVVLHEATLRTVVGGPEVMRDQLRRLVAETESPHVTIQVFPFRAGAPASHVPFTLLRQDDGATVAYSETLVTGHVTDSATSVVDAQAAYDRLRATALSPEDSLAFIREALEAYTP</sequence>
<dbReference type="AlphaFoldDB" id="A0A0T6LQS2"/>
<dbReference type="EMBL" id="LLZU01000024">
    <property type="protein sequence ID" value="KRV48471.1"/>
    <property type="molecule type" value="Genomic_DNA"/>
</dbReference>
<dbReference type="PROSITE" id="PS50943">
    <property type="entry name" value="HTH_CROC1"/>
    <property type="match status" value="1"/>
</dbReference>
<feature type="domain" description="HTH cro/C1-type" evidence="1">
    <location>
        <begin position="22"/>
        <end position="75"/>
    </location>
</feature>
<gene>
    <name evidence="2" type="ORF">AQ490_04270</name>
</gene>
<dbReference type="Gene3D" id="1.10.260.40">
    <property type="entry name" value="lambda repressor-like DNA-binding domains"/>
    <property type="match status" value="1"/>
</dbReference>
<dbReference type="SUPFAM" id="SSF47413">
    <property type="entry name" value="lambda repressor-like DNA-binding domains"/>
    <property type="match status" value="1"/>
</dbReference>
<dbReference type="Pfam" id="PF19054">
    <property type="entry name" value="DUF5753"/>
    <property type="match status" value="1"/>
</dbReference>
<comment type="caution">
    <text evidence="2">The sequence shown here is derived from an EMBL/GenBank/DDBJ whole genome shotgun (WGS) entry which is preliminary data.</text>
</comment>
<dbReference type="GO" id="GO:0003677">
    <property type="term" value="F:DNA binding"/>
    <property type="evidence" value="ECO:0007669"/>
    <property type="project" value="UniProtKB-KW"/>
</dbReference>
<dbReference type="STRING" id="76728.AQ490_04270"/>
<keyword evidence="3" id="KW-1185">Reference proteome</keyword>
<reference evidence="2 3" key="1">
    <citation type="submission" date="2015-10" db="EMBL/GenBank/DDBJ databases">
        <title>Draft genome sequence of pyrrolomycin-producing Streptomyces vitaminophilus.</title>
        <authorList>
            <person name="Graham D.E."/>
            <person name="Mahan K.M."/>
            <person name="Klingeman D.M."/>
            <person name="Hettich R.L."/>
            <person name="Parry R.J."/>
        </authorList>
    </citation>
    <scope>NUCLEOTIDE SEQUENCE [LARGE SCALE GENOMIC DNA]</scope>
    <source>
        <strain evidence="2 3">ATCC 31673</strain>
    </source>
</reference>
<dbReference type="CDD" id="cd00093">
    <property type="entry name" value="HTH_XRE"/>
    <property type="match status" value="1"/>
</dbReference>
<dbReference type="InterPro" id="IPR010982">
    <property type="entry name" value="Lambda_DNA-bd_dom_sf"/>
</dbReference>
<dbReference type="SMART" id="SM00530">
    <property type="entry name" value="HTH_XRE"/>
    <property type="match status" value="1"/>
</dbReference>
<dbReference type="RefSeq" id="WP_018386250.1">
    <property type="nucleotide sequence ID" value="NZ_LLZU01000024.1"/>
</dbReference>
<organism evidence="2 3">
    <name type="scientific">Wenjunlia vitaminophila</name>
    <name type="common">Streptomyces vitaminophilus</name>
    <dbReference type="NCBI Taxonomy" id="76728"/>
    <lineage>
        <taxon>Bacteria</taxon>
        <taxon>Bacillati</taxon>
        <taxon>Actinomycetota</taxon>
        <taxon>Actinomycetes</taxon>
        <taxon>Kitasatosporales</taxon>
        <taxon>Streptomycetaceae</taxon>
        <taxon>Wenjunlia</taxon>
    </lineage>
</organism>
<dbReference type="Pfam" id="PF13560">
    <property type="entry name" value="HTH_31"/>
    <property type="match status" value="1"/>
</dbReference>
<evidence type="ECO:0000259" key="1">
    <source>
        <dbReference type="PROSITE" id="PS50943"/>
    </source>
</evidence>
<dbReference type="InterPro" id="IPR001387">
    <property type="entry name" value="Cro/C1-type_HTH"/>
</dbReference>